<feature type="signal peptide" evidence="1">
    <location>
        <begin position="1"/>
        <end position="22"/>
    </location>
</feature>
<evidence type="ECO:0000313" key="2">
    <source>
        <dbReference type="EMBL" id="SUD91951.1"/>
    </source>
</evidence>
<reference evidence="2 3" key="1">
    <citation type="submission" date="2018-06" db="EMBL/GenBank/DDBJ databases">
        <authorList>
            <consortium name="Pathogen Informatics"/>
            <person name="Doyle S."/>
        </authorList>
    </citation>
    <scope>NUCLEOTIDE SEQUENCE [LARGE SCALE GENOMIC DNA]</scope>
    <source>
        <strain evidence="2 3">NCTC10526</strain>
    </source>
</reference>
<proteinExistence type="predicted"/>
<evidence type="ECO:0000256" key="1">
    <source>
        <dbReference type="SAM" id="SignalP"/>
    </source>
</evidence>
<dbReference type="STRING" id="1123034.GCA_000685805_00755"/>
<name>A0A379LNC3_9GAMM</name>
<dbReference type="AlphaFoldDB" id="A0A379LNC3"/>
<evidence type="ECO:0000313" key="3">
    <source>
        <dbReference type="Proteomes" id="UP000254123"/>
    </source>
</evidence>
<dbReference type="RefSeq" id="WP_028858372.1">
    <property type="nucleotide sequence ID" value="NZ_CAJHAQ010000001.1"/>
</dbReference>
<keyword evidence="3" id="KW-1185">Reference proteome</keyword>
<protein>
    <submittedName>
        <fullName evidence="2">Uncharacterized protein</fullName>
    </submittedName>
</protein>
<accession>A0A379LNC3</accession>
<dbReference type="EMBL" id="UGVC01000001">
    <property type="protein sequence ID" value="SUD91951.1"/>
    <property type="molecule type" value="Genomic_DNA"/>
</dbReference>
<feature type="chain" id="PRO_5016830341" evidence="1">
    <location>
        <begin position="23"/>
        <end position="229"/>
    </location>
</feature>
<dbReference type="Proteomes" id="UP000254123">
    <property type="component" value="Unassembled WGS sequence"/>
</dbReference>
<organism evidence="2 3">
    <name type="scientific">Psychrobacter phenylpyruvicus</name>
    <dbReference type="NCBI Taxonomy" id="29432"/>
    <lineage>
        <taxon>Bacteria</taxon>
        <taxon>Pseudomonadati</taxon>
        <taxon>Pseudomonadota</taxon>
        <taxon>Gammaproteobacteria</taxon>
        <taxon>Moraxellales</taxon>
        <taxon>Moraxellaceae</taxon>
        <taxon>Psychrobacter</taxon>
    </lineage>
</organism>
<sequence length="229" mass="23883">MKTLVGVVSLMTLGALSFSAQAGIHQDSHGNVGYDTLQECQQAINSGTARFYKSSTFKKPLLHDNEVSVSKGLLGNLAPQFQNGTCDIGTGHRQRRDGVAKAIQGKYIPYSPEMMINQYHDASGRIVRVSMHQCDNWFSGAFPKGMPVVPPPQPVPQPAPQPLPTVQTPPPVVQPVTPPPPAPTPAVVASSGGIPIWAPVAAAAVIGIAIAASGDDDNDSGTSGTTGTK</sequence>
<keyword evidence="1" id="KW-0732">Signal</keyword>
<gene>
    <name evidence="2" type="ORF">NCTC10526_02330</name>
</gene>